<dbReference type="InterPro" id="IPR023346">
    <property type="entry name" value="Lysozyme-like_dom_sf"/>
</dbReference>
<dbReference type="Gene3D" id="1.10.1240.20">
    <property type="entry name" value="Lytic transglycosylase, superhelical linker domain"/>
    <property type="match status" value="1"/>
</dbReference>
<dbReference type="InterPro" id="IPR008258">
    <property type="entry name" value="Transglycosylase_SLT_dom_1"/>
</dbReference>
<dbReference type="RefSeq" id="WP_146908458.1">
    <property type="nucleotide sequence ID" value="NZ_BJUS01000011.1"/>
</dbReference>
<dbReference type="InterPro" id="IPR000189">
    <property type="entry name" value="Transglyc_AS"/>
</dbReference>
<dbReference type="InterPro" id="IPR037061">
    <property type="entry name" value="Lytic_TGlycoase_superhlx_L_sf"/>
</dbReference>
<dbReference type="CDD" id="cd13401">
    <property type="entry name" value="Slt70-like"/>
    <property type="match status" value="1"/>
</dbReference>
<dbReference type="InterPro" id="IPR012289">
    <property type="entry name" value="Lytic_TGlycosylase_superhlx_L"/>
</dbReference>
<evidence type="ECO:0000256" key="1">
    <source>
        <dbReference type="ARBA" id="ARBA00007734"/>
    </source>
</evidence>
<comment type="caution">
    <text evidence="6">The sequence shown here is derived from an EMBL/GenBank/DDBJ whole genome shotgun (WGS) entry which is preliminary data.</text>
</comment>
<feature type="chain" id="PRO_5047241982" evidence="3">
    <location>
        <begin position="28"/>
        <end position="652"/>
    </location>
</feature>
<evidence type="ECO:0000256" key="3">
    <source>
        <dbReference type="SAM" id="SignalP"/>
    </source>
</evidence>
<dbReference type="SUPFAM" id="SSF48435">
    <property type="entry name" value="Bacterial muramidases"/>
    <property type="match status" value="1"/>
</dbReference>
<evidence type="ECO:0000259" key="5">
    <source>
        <dbReference type="Pfam" id="PF14718"/>
    </source>
</evidence>
<dbReference type="PROSITE" id="PS00922">
    <property type="entry name" value="TRANSGLYCOSYLASE"/>
    <property type="match status" value="1"/>
</dbReference>
<dbReference type="Pfam" id="PF01464">
    <property type="entry name" value="SLT"/>
    <property type="match status" value="1"/>
</dbReference>
<keyword evidence="2 3" id="KW-0732">Signal</keyword>
<feature type="signal peptide" evidence="3">
    <location>
        <begin position="1"/>
        <end position="27"/>
    </location>
</feature>
<dbReference type="Gene3D" id="1.25.20.10">
    <property type="entry name" value="Bacterial muramidases"/>
    <property type="match status" value="1"/>
</dbReference>
<dbReference type="InterPro" id="IPR008939">
    <property type="entry name" value="Lytic_TGlycosylase_superhlx_U"/>
</dbReference>
<accession>A0ABQ0U2K8</accession>
<evidence type="ECO:0000313" key="6">
    <source>
        <dbReference type="EMBL" id="GEK72759.1"/>
    </source>
</evidence>
<keyword evidence="7" id="KW-1185">Reference proteome</keyword>
<name>A0ABQ0U2K8_9GAMM</name>
<dbReference type="Pfam" id="PF14718">
    <property type="entry name" value="SLT_L"/>
    <property type="match status" value="1"/>
</dbReference>
<organism evidence="6 7">
    <name type="scientific">Halomonas halophila</name>
    <dbReference type="NCBI Taxonomy" id="29573"/>
    <lineage>
        <taxon>Bacteria</taxon>
        <taxon>Pseudomonadati</taxon>
        <taxon>Pseudomonadota</taxon>
        <taxon>Gammaproteobacteria</taxon>
        <taxon>Oceanospirillales</taxon>
        <taxon>Halomonadaceae</taxon>
        <taxon>Halomonas</taxon>
    </lineage>
</organism>
<evidence type="ECO:0000256" key="2">
    <source>
        <dbReference type="ARBA" id="ARBA00022729"/>
    </source>
</evidence>
<feature type="domain" description="Lytic transglycosylase superhelical linker" evidence="5">
    <location>
        <begin position="404"/>
        <end position="470"/>
    </location>
</feature>
<gene>
    <name evidence="6" type="primary">slt</name>
    <name evidence="6" type="ORF">HHA04nite_13030</name>
</gene>
<protein>
    <submittedName>
        <fullName evidence="6">Murein transglycosylase</fullName>
    </submittedName>
</protein>
<comment type="similarity">
    <text evidence="1">Belongs to the transglycosylase Slt family.</text>
</comment>
<sequence length="652" mass="71768">MPNTPFRIPWKPLLTAALLCLPATGQAQPGDGDGAMRDALQAARAKDWSAIDRAAIADHALAGYVDYHRLKARLPGTSPNEVNAFIDANADSPLAGWMRGQAISAYGEAGRYRDLLAVADGEPRGTARQCHYYAALLGSDPATAAEGGRELWRAGHSQPDACDPLFNTLRARGEIGPEQVWERLTLAWQAGETGMVGYLGRQLGDDWAGARAALERLDDDLSAITRVPSCIGPDCRGSGALFAAAMHDYTRADTQAALAAWRRLSPQLAIDEAHRHEIEHDLAFYSLVRDVSPNRDWVDGVLPRLDDTDLTVLRIRVALADRDWADVLAWADRLPAEEASDARWQYWQARALEQLGDDAGANAAYARAAEQRSFYGFAAADHLGQPYALNRADTSVDEARRRDIAAMPAVQRTEALLRIGEPGLASSEWYAAAARVSSDRAMAMADYAARRDWPARLVQTTIAAGLWDALEWRFPEAYRDDFLHWGRRHDVDPYLLMGIARRESAYNPEALSPVGARGLMQLMPGTASQVSRQLGMADPGRYGVLEPSVNIRLGSAYIGEMMDRYRGNRLAATAAYNAGPGRVDSWLRDAPQQFDLFVESIPFRETRRYVQAVMAYRVIFESLANGGNTRGVAMLTPAERQGDYDRSLLARR</sequence>
<dbReference type="EMBL" id="BJUS01000011">
    <property type="protein sequence ID" value="GEK72759.1"/>
    <property type="molecule type" value="Genomic_DNA"/>
</dbReference>
<dbReference type="SUPFAM" id="SSF53955">
    <property type="entry name" value="Lysozyme-like"/>
    <property type="match status" value="1"/>
</dbReference>
<evidence type="ECO:0000313" key="7">
    <source>
        <dbReference type="Proteomes" id="UP000321121"/>
    </source>
</evidence>
<dbReference type="Proteomes" id="UP000321121">
    <property type="component" value="Unassembled WGS sequence"/>
</dbReference>
<dbReference type="PANTHER" id="PTHR37423">
    <property type="entry name" value="SOLUBLE LYTIC MUREIN TRANSGLYCOSYLASE-RELATED"/>
    <property type="match status" value="1"/>
</dbReference>
<dbReference type="Gene3D" id="1.10.530.10">
    <property type="match status" value="1"/>
</dbReference>
<reference evidence="6 7" key="1">
    <citation type="submission" date="2019-07" db="EMBL/GenBank/DDBJ databases">
        <title>Whole genome shotgun sequence of Halomonas halophila NBRC 102604.</title>
        <authorList>
            <person name="Hosoyama A."/>
            <person name="Uohara A."/>
            <person name="Ohji S."/>
            <person name="Ichikawa N."/>
        </authorList>
    </citation>
    <scope>NUCLEOTIDE SEQUENCE [LARGE SCALE GENOMIC DNA]</scope>
    <source>
        <strain evidence="6 7">NBRC 102604</strain>
    </source>
</reference>
<evidence type="ECO:0000259" key="4">
    <source>
        <dbReference type="Pfam" id="PF01464"/>
    </source>
</evidence>
<feature type="domain" description="Transglycosylase SLT" evidence="4">
    <location>
        <begin position="484"/>
        <end position="591"/>
    </location>
</feature>
<dbReference type="PANTHER" id="PTHR37423:SF5">
    <property type="entry name" value="SOLUBLE LYTIC MUREIN TRANSGLYCOSYLASE"/>
    <property type="match status" value="1"/>
</dbReference>
<proteinExistence type="inferred from homology"/>